<keyword evidence="2" id="KW-1185">Reference proteome</keyword>
<accession>A0A0G3I4M1</accession>
<dbReference type="EMBL" id="CP004021">
    <property type="protein sequence ID" value="AKK20200.1"/>
    <property type="molecule type" value="Genomic_DNA"/>
</dbReference>
<dbReference type="Proteomes" id="UP000035503">
    <property type="component" value="Chromosome"/>
</dbReference>
<dbReference type="AlphaFoldDB" id="A0A0G3I4M1"/>
<dbReference type="KEGG" id="lau:G293_02860"/>
<organism evidence="1 2">
    <name type="scientific">Candidatus Liberibacter africanus PTSAPSY</name>
    <dbReference type="NCBI Taxonomy" id="1277257"/>
    <lineage>
        <taxon>Bacteria</taxon>
        <taxon>Pseudomonadati</taxon>
        <taxon>Pseudomonadota</taxon>
        <taxon>Alphaproteobacteria</taxon>
        <taxon>Hyphomicrobiales</taxon>
        <taxon>Rhizobiaceae</taxon>
        <taxon>Liberibacter</taxon>
    </lineage>
</organism>
<sequence length="63" mass="7403">MDMIFFLPIRESDFHNVRENIHFKDNLVLYCIYSDVDADALSFSCSLIMSLLLRETVVVLLFE</sequence>
<gene>
    <name evidence="1" type="ORF">G293_02860</name>
</gene>
<proteinExistence type="predicted"/>
<evidence type="ECO:0000313" key="2">
    <source>
        <dbReference type="Proteomes" id="UP000035503"/>
    </source>
</evidence>
<evidence type="ECO:0000313" key="1">
    <source>
        <dbReference type="EMBL" id="AKK20200.1"/>
    </source>
</evidence>
<reference evidence="1 2" key="1">
    <citation type="journal article" date="2015" name="Genome Announc.">
        <title>Complete Genome Sequence of 'Candidatus Liberibacter africanus,' a Bacterium Associated with Citrus Huanglongbing.</title>
        <authorList>
            <person name="Lin H."/>
            <person name="Pietersen G."/>
            <person name="Han C."/>
            <person name="Read D.A."/>
            <person name="Lou B."/>
            <person name="Gupta G."/>
            <person name="Civerolo E.L."/>
        </authorList>
    </citation>
    <scope>NUCLEOTIDE SEQUENCE [LARGE SCALE GENOMIC DNA]</scope>
    <source>
        <strain evidence="1 2">PTSAPSY</strain>
    </source>
</reference>
<protein>
    <submittedName>
        <fullName evidence="1">Uncharacterized protein</fullName>
    </submittedName>
</protein>
<name>A0A0G3I4M1_LIBAF</name>